<dbReference type="RefSeq" id="WP_315733476.1">
    <property type="nucleotide sequence ID" value="NZ_JAVYII010000005.1"/>
</dbReference>
<sequence>MPWRNGRGTTRELVAAPDGAWRVSVAHVPGPAAYSRFDGADRVSCVVAGDGLALVVDGAEVSARHGEVVAYPGEADTRAVPLGGAVQNLNLVLARGRVRGSMRVRDVDAGGIRDPDAVAVWVLAGELELRAGTVRPGHVWLPEPGGPAGPAGGVRGAARAVVVTATPARESVQQLDEEGRR</sequence>
<proteinExistence type="predicted"/>
<organism evidence="1 2">
    <name type="scientific">Nocardioides imazamoxiresistens</name>
    <dbReference type="NCBI Taxonomy" id="3231893"/>
    <lineage>
        <taxon>Bacteria</taxon>
        <taxon>Bacillati</taxon>
        <taxon>Actinomycetota</taxon>
        <taxon>Actinomycetes</taxon>
        <taxon>Propionibacteriales</taxon>
        <taxon>Nocardioidaceae</taxon>
        <taxon>Nocardioides</taxon>
    </lineage>
</organism>
<evidence type="ECO:0000313" key="1">
    <source>
        <dbReference type="EMBL" id="MDT9593991.1"/>
    </source>
</evidence>
<dbReference type="EMBL" id="JAVYII010000005">
    <property type="protein sequence ID" value="MDT9593991.1"/>
    <property type="molecule type" value="Genomic_DNA"/>
</dbReference>
<reference evidence="1 2" key="1">
    <citation type="submission" date="2023-08" db="EMBL/GenBank/DDBJ databases">
        <title>Nocardioides seae sp. nov., a bacterium isolated from a soil.</title>
        <authorList>
            <person name="Wang X."/>
        </authorList>
    </citation>
    <scope>NUCLEOTIDE SEQUENCE [LARGE SCALE GENOMIC DNA]</scope>
    <source>
        <strain evidence="1 2">YZH12</strain>
    </source>
</reference>
<dbReference type="PANTHER" id="PTHR37943:SF1">
    <property type="entry name" value="PROTEIN VES"/>
    <property type="match status" value="1"/>
</dbReference>
<comment type="caution">
    <text evidence="1">The sequence shown here is derived from an EMBL/GenBank/DDBJ whole genome shotgun (WGS) entry which is preliminary data.</text>
</comment>
<evidence type="ECO:0000313" key="2">
    <source>
        <dbReference type="Proteomes" id="UP001268542"/>
    </source>
</evidence>
<dbReference type="PANTHER" id="PTHR37943">
    <property type="entry name" value="PROTEIN VES"/>
    <property type="match status" value="1"/>
</dbReference>
<dbReference type="InterPro" id="IPR010282">
    <property type="entry name" value="Uncharacterised_HutD/Ves"/>
</dbReference>
<keyword evidence="2" id="KW-1185">Reference proteome</keyword>
<dbReference type="Gene3D" id="2.60.120.10">
    <property type="entry name" value="Jelly Rolls"/>
    <property type="match status" value="1"/>
</dbReference>
<accession>A0ABU3PYN2</accession>
<dbReference type="InterPro" id="IPR014710">
    <property type="entry name" value="RmlC-like_jellyroll"/>
</dbReference>
<name>A0ABU3PYN2_9ACTN</name>
<dbReference type="InterPro" id="IPR011051">
    <property type="entry name" value="RmlC_Cupin_sf"/>
</dbReference>
<dbReference type="Proteomes" id="UP001268542">
    <property type="component" value="Unassembled WGS sequence"/>
</dbReference>
<protein>
    <submittedName>
        <fullName evidence="1">HutD family protein</fullName>
    </submittedName>
</protein>
<dbReference type="Pfam" id="PF05962">
    <property type="entry name" value="HutD"/>
    <property type="match status" value="1"/>
</dbReference>
<dbReference type="SUPFAM" id="SSF51182">
    <property type="entry name" value="RmlC-like cupins"/>
    <property type="match status" value="1"/>
</dbReference>
<gene>
    <name evidence="1" type="ORF">RDV89_12990</name>
</gene>